<protein>
    <submittedName>
        <fullName evidence="1">Uncharacterized protein</fullName>
    </submittedName>
</protein>
<proteinExistence type="predicted"/>
<reference evidence="1" key="1">
    <citation type="journal article" date="2020" name="Nature">
        <title>Giant virus diversity and host interactions through global metagenomics.</title>
        <authorList>
            <person name="Schulz F."/>
            <person name="Roux S."/>
            <person name="Paez-Espino D."/>
            <person name="Jungbluth S."/>
            <person name="Walsh D.A."/>
            <person name="Denef V.J."/>
            <person name="McMahon K.D."/>
            <person name="Konstantinidis K.T."/>
            <person name="Eloe-Fadrosh E.A."/>
            <person name="Kyrpides N.C."/>
            <person name="Woyke T."/>
        </authorList>
    </citation>
    <scope>NUCLEOTIDE SEQUENCE</scope>
    <source>
        <strain evidence="1">GVMAG-M-3300023174-3</strain>
    </source>
</reference>
<evidence type="ECO:0000313" key="1">
    <source>
        <dbReference type="EMBL" id="QHT18072.1"/>
    </source>
</evidence>
<organism evidence="1">
    <name type="scientific">viral metagenome</name>
    <dbReference type="NCBI Taxonomy" id="1070528"/>
    <lineage>
        <taxon>unclassified sequences</taxon>
        <taxon>metagenomes</taxon>
        <taxon>organismal metagenomes</taxon>
    </lineage>
</organism>
<sequence length="147" mass="16110">MFRQMFWSSNINNGVLTALRAMPQKDSTSTGTSDFEMSRLNYARTLSAAPQDIQKKWLGNRDASQVTRNRRVSEIGVGSLNANRVPVSYTTFKDINTTADALTRVRGGGAVAPAKKGANRKNAPTPSFLPAKPVHDIIGIKYPVSYH</sequence>
<dbReference type="EMBL" id="MN739648">
    <property type="protein sequence ID" value="QHT18072.1"/>
    <property type="molecule type" value="Genomic_DNA"/>
</dbReference>
<name>A0A6C0DP24_9ZZZZ</name>
<dbReference type="AlphaFoldDB" id="A0A6C0DP24"/>
<accession>A0A6C0DP24</accession>